<reference evidence="7" key="1">
    <citation type="journal article" date="2003" name="J. Invest. Dermatol.">
        <title>Mechanisms for a novel immune evasion strategy in the scabies mite sarcoptes scabiei: a multigene family of inactivated serine proteases.</title>
        <authorList>
            <person name="Holt D.C."/>
            <person name="Fischer K."/>
            <person name="Allen G.E."/>
            <person name="Wilson D."/>
            <person name="Wilson P."/>
            <person name="Slade R."/>
            <person name="Currie B.J."/>
            <person name="Walton S.F."/>
            <person name="Kemp D.J."/>
        </authorList>
    </citation>
    <scope>NUCLEOTIDE SEQUENCE</scope>
</reference>
<dbReference type="PANTHER" id="PTHR24276">
    <property type="entry name" value="POLYSERASE-RELATED"/>
    <property type="match status" value="1"/>
</dbReference>
<evidence type="ECO:0000259" key="6">
    <source>
        <dbReference type="PROSITE" id="PS50240"/>
    </source>
</evidence>
<dbReference type="EMBL" id="AY333082">
    <property type="protein sequence ID" value="AAR14092.1"/>
    <property type="molecule type" value="mRNA"/>
</dbReference>
<dbReference type="InterPro" id="IPR001254">
    <property type="entry name" value="Trypsin_dom"/>
</dbReference>
<keyword evidence="1" id="KW-0645">Protease</keyword>
<dbReference type="SUPFAM" id="SSF50494">
    <property type="entry name" value="Trypsin-like serine proteases"/>
    <property type="match status" value="1"/>
</dbReference>
<dbReference type="PROSITE" id="PS50240">
    <property type="entry name" value="TRYPSIN_DOM"/>
    <property type="match status" value="1"/>
</dbReference>
<feature type="chain" id="PRO_5004281938" evidence="5">
    <location>
        <begin position="28"/>
        <end position="250"/>
    </location>
</feature>
<evidence type="ECO:0000256" key="3">
    <source>
        <dbReference type="ARBA" id="ARBA00022825"/>
    </source>
</evidence>
<feature type="signal peptide" evidence="5">
    <location>
        <begin position="1"/>
        <end position="27"/>
    </location>
</feature>
<dbReference type="CDD" id="cd00190">
    <property type="entry name" value="Tryp_SPc"/>
    <property type="match status" value="1"/>
</dbReference>
<organism evidence="7">
    <name type="scientific">Sarcoptes scabiei</name>
    <name type="common">Itch mite</name>
    <name type="synonym">Acarus scabiei</name>
    <dbReference type="NCBI Taxonomy" id="52283"/>
    <lineage>
        <taxon>Eukaryota</taxon>
        <taxon>Metazoa</taxon>
        <taxon>Ecdysozoa</taxon>
        <taxon>Arthropoda</taxon>
        <taxon>Chelicerata</taxon>
        <taxon>Arachnida</taxon>
        <taxon>Acari</taxon>
        <taxon>Acariformes</taxon>
        <taxon>Sarcoptiformes</taxon>
        <taxon>Astigmata</taxon>
        <taxon>Psoroptidia</taxon>
        <taxon>Sarcoptoidea</taxon>
        <taxon>Sarcoptidae</taxon>
        <taxon>Sarcoptinae</taxon>
        <taxon>Sarcoptes</taxon>
    </lineage>
</organism>
<name>Q6VPT5_SARSC</name>
<dbReference type="Gene3D" id="2.40.10.10">
    <property type="entry name" value="Trypsin-like serine proteases"/>
    <property type="match status" value="1"/>
</dbReference>
<evidence type="ECO:0000256" key="4">
    <source>
        <dbReference type="ARBA" id="ARBA00023157"/>
    </source>
</evidence>
<accession>Q6VPT5</accession>
<keyword evidence="5" id="KW-0732">Signal</keyword>
<dbReference type="InterPro" id="IPR009003">
    <property type="entry name" value="Peptidase_S1_PA"/>
</dbReference>
<proteinExistence type="evidence at transcript level"/>
<evidence type="ECO:0000256" key="1">
    <source>
        <dbReference type="ARBA" id="ARBA00022670"/>
    </source>
</evidence>
<dbReference type="GO" id="GO:0006508">
    <property type="term" value="P:proteolysis"/>
    <property type="evidence" value="ECO:0007669"/>
    <property type="project" value="UniProtKB-KW"/>
</dbReference>
<sequence>MFSIHSLIFTLVTLVALQTFLIQTSLAIRGGMKSDITKEPWTVSIYVNGSLCGGSILTVNFILTAGQCVYQIPLEQIMIRYGSNDYLVGGHMMGVQKVFIFERYRPETGENNIAILETKDPMMLDLKKSKPINLPSVEFCPQAGSEVLVSGWGATQDGSQFYSRDLMAANFKVIDTKICEKEYGSLIYWGEFCAGDNYTSLETGDAGDPAVQNETLVGVGTFKPLTTRMPSVFTSVGSYVNWIKEITGQN</sequence>
<dbReference type="OrthoDB" id="546450at2759"/>
<keyword evidence="2" id="KW-0378">Hydrolase</keyword>
<dbReference type="VEuPathDB" id="VectorBase:SSCA004140"/>
<dbReference type="GO" id="GO:0004252">
    <property type="term" value="F:serine-type endopeptidase activity"/>
    <property type="evidence" value="ECO:0007669"/>
    <property type="project" value="InterPro"/>
</dbReference>
<dbReference type="AlphaFoldDB" id="Q6VPT5"/>
<keyword evidence="4" id="KW-1015">Disulfide bond</keyword>
<dbReference type="Pfam" id="PF00089">
    <property type="entry name" value="Trypsin"/>
    <property type="match status" value="1"/>
</dbReference>
<dbReference type="InterPro" id="IPR050430">
    <property type="entry name" value="Peptidase_S1"/>
</dbReference>
<keyword evidence="3" id="KW-0720">Serine protease</keyword>
<protein>
    <submittedName>
        <fullName evidence="7">Group 3 allergen SMIPP-S Yv6028G11</fullName>
    </submittedName>
</protein>
<dbReference type="PANTHER" id="PTHR24276:SF91">
    <property type="entry name" value="AT26814P-RELATED"/>
    <property type="match status" value="1"/>
</dbReference>
<dbReference type="InterPro" id="IPR043504">
    <property type="entry name" value="Peptidase_S1_PA_chymotrypsin"/>
</dbReference>
<evidence type="ECO:0000256" key="2">
    <source>
        <dbReference type="ARBA" id="ARBA00022801"/>
    </source>
</evidence>
<dbReference type="FunFam" id="2.40.10.10:FF:000068">
    <property type="entry name" value="transmembrane protease serine 2"/>
    <property type="match status" value="1"/>
</dbReference>
<evidence type="ECO:0000313" key="7">
    <source>
        <dbReference type="EMBL" id="AAR14092.1"/>
    </source>
</evidence>
<feature type="domain" description="Peptidase S1" evidence="6">
    <location>
        <begin position="28"/>
        <end position="248"/>
    </location>
</feature>
<dbReference type="SMART" id="SM00020">
    <property type="entry name" value="Tryp_SPc"/>
    <property type="match status" value="1"/>
</dbReference>
<evidence type="ECO:0000256" key="5">
    <source>
        <dbReference type="SAM" id="SignalP"/>
    </source>
</evidence>